<accession>A0A9Q8L826</accession>
<proteinExistence type="predicted"/>
<dbReference type="InterPro" id="IPR040632">
    <property type="entry name" value="Sulfotransfer_4"/>
</dbReference>
<dbReference type="EMBL" id="CP090163">
    <property type="protein sequence ID" value="UJO12521.1"/>
    <property type="molecule type" value="Genomic_DNA"/>
</dbReference>
<dbReference type="Proteomes" id="UP000756132">
    <property type="component" value="Chromosome 1"/>
</dbReference>
<sequence length="274" mass="30840">MGAMKTTMSPSPTSPGTWQTRVTNINRRHCQRAVPMRVLVLGLSRTGTNSLRIALEQLGYTSTDHGFAATLENTRDCEMWLAALRAKFEGTGQSFRRSEFDQVLGHCQAVTDIPAACFAAELIRAYPEAKVVLTNRDVDDWQASVMQTPIPQIYSPYGAFIALLATLCRSHSRWSRSTFILIFERFYQGFAQNGKAVYQAHYKSIRTMVPKERLLEYHVKYDPFPSGNEGEVTQRLIAELVAVEARQAFRRIAVAGLLLFGGYFTWLAMAWVAT</sequence>
<keyword evidence="3" id="KW-1185">Reference proteome</keyword>
<dbReference type="AlphaFoldDB" id="A0A9Q8L826"/>
<dbReference type="PANTHER" id="PTHR36978:SF4">
    <property type="entry name" value="P-LOOP CONTAINING NUCLEOSIDE TRIPHOSPHATE HYDROLASE PROTEIN"/>
    <property type="match status" value="1"/>
</dbReference>
<dbReference type="OrthoDB" id="408152at2759"/>
<evidence type="ECO:0000313" key="2">
    <source>
        <dbReference type="EMBL" id="UJO12521.1"/>
    </source>
</evidence>
<dbReference type="KEGG" id="ffu:CLAFUR5_00153"/>
<evidence type="ECO:0000256" key="1">
    <source>
        <dbReference type="SAM" id="Phobius"/>
    </source>
</evidence>
<dbReference type="Gene3D" id="3.40.50.300">
    <property type="entry name" value="P-loop containing nucleotide triphosphate hydrolases"/>
    <property type="match status" value="1"/>
</dbReference>
<protein>
    <recommendedName>
        <fullName evidence="4">NAD dependent epimerase/dehydratase</fullName>
    </recommendedName>
</protein>
<dbReference type="Pfam" id="PF17784">
    <property type="entry name" value="Sulfotransfer_4"/>
    <property type="match status" value="1"/>
</dbReference>
<dbReference type="RefSeq" id="XP_047756887.1">
    <property type="nucleotide sequence ID" value="XM_047899301.1"/>
</dbReference>
<dbReference type="InterPro" id="IPR027417">
    <property type="entry name" value="P-loop_NTPase"/>
</dbReference>
<feature type="transmembrane region" description="Helical" evidence="1">
    <location>
        <begin position="252"/>
        <end position="273"/>
    </location>
</feature>
<keyword evidence="1" id="KW-1133">Transmembrane helix</keyword>
<reference evidence="2" key="1">
    <citation type="submission" date="2021-12" db="EMBL/GenBank/DDBJ databases">
        <authorList>
            <person name="Zaccaron A."/>
            <person name="Stergiopoulos I."/>
        </authorList>
    </citation>
    <scope>NUCLEOTIDE SEQUENCE</scope>
    <source>
        <strain evidence="2">Race5_Kim</strain>
    </source>
</reference>
<dbReference type="PANTHER" id="PTHR36978">
    <property type="entry name" value="P-LOOP CONTAINING NUCLEOTIDE TRIPHOSPHATE HYDROLASE"/>
    <property type="match status" value="1"/>
</dbReference>
<dbReference type="SUPFAM" id="SSF52540">
    <property type="entry name" value="P-loop containing nucleoside triphosphate hydrolases"/>
    <property type="match status" value="1"/>
</dbReference>
<gene>
    <name evidence="2" type="ORF">CLAFUR5_00153</name>
</gene>
<organism evidence="2 3">
    <name type="scientific">Passalora fulva</name>
    <name type="common">Tomato leaf mold</name>
    <name type="synonym">Cladosporium fulvum</name>
    <dbReference type="NCBI Taxonomy" id="5499"/>
    <lineage>
        <taxon>Eukaryota</taxon>
        <taxon>Fungi</taxon>
        <taxon>Dikarya</taxon>
        <taxon>Ascomycota</taxon>
        <taxon>Pezizomycotina</taxon>
        <taxon>Dothideomycetes</taxon>
        <taxon>Dothideomycetidae</taxon>
        <taxon>Mycosphaerellales</taxon>
        <taxon>Mycosphaerellaceae</taxon>
        <taxon>Fulvia</taxon>
    </lineage>
</organism>
<keyword evidence="1" id="KW-0812">Transmembrane</keyword>
<dbReference type="GeneID" id="71980031"/>
<reference evidence="2" key="2">
    <citation type="journal article" date="2022" name="Microb. Genom.">
        <title>A chromosome-scale genome assembly of the tomato pathogen Cladosporium fulvum reveals a compartmentalized genome architecture and the presence of a dispensable chromosome.</title>
        <authorList>
            <person name="Zaccaron A.Z."/>
            <person name="Chen L.H."/>
            <person name="Samaras A."/>
            <person name="Stergiopoulos I."/>
        </authorList>
    </citation>
    <scope>NUCLEOTIDE SEQUENCE</scope>
    <source>
        <strain evidence="2">Race5_Kim</strain>
    </source>
</reference>
<evidence type="ECO:0008006" key="4">
    <source>
        <dbReference type="Google" id="ProtNLM"/>
    </source>
</evidence>
<evidence type="ECO:0000313" key="3">
    <source>
        <dbReference type="Proteomes" id="UP000756132"/>
    </source>
</evidence>
<name>A0A9Q8L826_PASFU</name>
<keyword evidence="1" id="KW-0472">Membrane</keyword>